<reference evidence="1 2" key="1">
    <citation type="submission" date="2016-08" db="EMBL/GenBank/DDBJ databases">
        <title>Genome-based comparison of Moorella thermoacetic strains.</title>
        <authorList>
            <person name="Poehlein A."/>
            <person name="Bengelsdorf F.R."/>
            <person name="Esser C."/>
            <person name="Duerre P."/>
            <person name="Daniel R."/>
        </authorList>
    </citation>
    <scope>NUCLEOTIDE SEQUENCE [LARGE SCALE GENOMIC DNA]</scope>
    <source>
        <strain evidence="1 2">DSM 21394</strain>
    </source>
</reference>
<dbReference type="Proteomes" id="UP000182811">
    <property type="component" value="Unassembled WGS sequence"/>
</dbReference>
<evidence type="ECO:0000313" key="1">
    <source>
        <dbReference type="EMBL" id="OIQ58483.1"/>
    </source>
</evidence>
<evidence type="ECO:0000313" key="2">
    <source>
        <dbReference type="Proteomes" id="UP000182811"/>
    </source>
</evidence>
<accession>A0A1J5NYQ2</accession>
<name>A0A1J5NYQ2_NEOTH</name>
<gene>
    <name evidence="1" type="ORF">MOTE_20050</name>
</gene>
<proteinExistence type="predicted"/>
<dbReference type="EMBL" id="MDDC01000015">
    <property type="protein sequence ID" value="OIQ58483.1"/>
    <property type="molecule type" value="Genomic_DNA"/>
</dbReference>
<sequence>MIKSIFITNICKWGGGGYILLFLPEKYKHPLPQQTKPLARILSRLDYPWWIFLVFIRGRTPFYPRFPRAFKHHPALAPGRWA</sequence>
<protein>
    <submittedName>
        <fullName evidence="1">Uncharacterized protein</fullName>
    </submittedName>
</protein>
<dbReference type="AlphaFoldDB" id="A0A1J5NYQ2"/>
<comment type="caution">
    <text evidence="1">The sequence shown here is derived from an EMBL/GenBank/DDBJ whole genome shotgun (WGS) entry which is preliminary data.</text>
</comment>
<organism evidence="1 2">
    <name type="scientific">Neomoorella thermoacetica</name>
    <name type="common">Clostridium thermoaceticum</name>
    <dbReference type="NCBI Taxonomy" id="1525"/>
    <lineage>
        <taxon>Bacteria</taxon>
        <taxon>Bacillati</taxon>
        <taxon>Bacillota</taxon>
        <taxon>Clostridia</taxon>
        <taxon>Neomoorellales</taxon>
        <taxon>Neomoorellaceae</taxon>
        <taxon>Neomoorella</taxon>
    </lineage>
</organism>